<reference evidence="3" key="1">
    <citation type="journal article" date="2019" name="Int. J. Syst. Evol. Microbiol.">
        <title>The Global Catalogue of Microorganisms (GCM) 10K type strain sequencing project: providing services to taxonomists for standard genome sequencing and annotation.</title>
        <authorList>
            <consortium name="The Broad Institute Genomics Platform"/>
            <consortium name="The Broad Institute Genome Sequencing Center for Infectious Disease"/>
            <person name="Wu L."/>
            <person name="Ma J."/>
        </authorList>
    </citation>
    <scope>NUCLEOTIDE SEQUENCE [LARGE SCALE GENOMIC DNA]</scope>
    <source>
        <strain evidence="3">JCM 15592</strain>
    </source>
</reference>
<dbReference type="EMBL" id="BAAAPO010000006">
    <property type="protein sequence ID" value="GAA1781961.1"/>
    <property type="molecule type" value="Genomic_DNA"/>
</dbReference>
<feature type="compositionally biased region" description="Low complexity" evidence="1">
    <location>
        <begin position="9"/>
        <end position="48"/>
    </location>
</feature>
<keyword evidence="3" id="KW-1185">Reference proteome</keyword>
<gene>
    <name evidence="2" type="ORF">GCM10009811_04250</name>
</gene>
<protein>
    <recommendedName>
        <fullName evidence="4">Lipoprotein</fullName>
    </recommendedName>
</protein>
<organism evidence="2 3">
    <name type="scientific">Nostocoides veronense</name>
    <dbReference type="NCBI Taxonomy" id="330836"/>
    <lineage>
        <taxon>Bacteria</taxon>
        <taxon>Bacillati</taxon>
        <taxon>Actinomycetota</taxon>
        <taxon>Actinomycetes</taxon>
        <taxon>Micrococcales</taxon>
        <taxon>Intrasporangiaceae</taxon>
        <taxon>Nostocoides</taxon>
    </lineage>
</organism>
<feature type="region of interest" description="Disordered" evidence="1">
    <location>
        <begin position="1"/>
        <end position="54"/>
    </location>
</feature>
<comment type="caution">
    <text evidence="2">The sequence shown here is derived from an EMBL/GenBank/DDBJ whole genome shotgun (WGS) entry which is preliminary data.</text>
</comment>
<sequence length="252" mass="25956">MSACGGGTTTDTTTTSSTTSTASGAASSTTSESPSSSSTTEDTGSSSGLGDAKVGDSVDAVELGNAMAEVFKDGKSGHMTMDMGGGIKAEGDFVIKGGKQNTQMTMEMAGQKMEMISIGETTYMKGLVGDKWVKTDGTTGGADGTPQLNTFDPKTMAKAFEGIKAKVTDKSGDTTTYSLELSLKKMFDAMGTDMPTGVTLPDSIPVTYTLDGENRPVKSTINMGMNIVIEYSDWGKKVNISAPPAAQVTTMG</sequence>
<evidence type="ECO:0000313" key="3">
    <source>
        <dbReference type="Proteomes" id="UP001499938"/>
    </source>
</evidence>
<name>A0ABP4XGC0_9MICO</name>
<dbReference type="Proteomes" id="UP001499938">
    <property type="component" value="Unassembled WGS sequence"/>
</dbReference>
<accession>A0ABP4XGC0</accession>
<dbReference type="InterPro" id="IPR029046">
    <property type="entry name" value="LolA/LolB/LppX"/>
</dbReference>
<proteinExistence type="predicted"/>
<dbReference type="Gene3D" id="2.50.20.20">
    <property type="match status" value="1"/>
</dbReference>
<evidence type="ECO:0000256" key="1">
    <source>
        <dbReference type="SAM" id="MobiDB-lite"/>
    </source>
</evidence>
<evidence type="ECO:0008006" key="4">
    <source>
        <dbReference type="Google" id="ProtNLM"/>
    </source>
</evidence>
<dbReference type="SUPFAM" id="SSF89392">
    <property type="entry name" value="Prokaryotic lipoproteins and lipoprotein localization factors"/>
    <property type="match status" value="1"/>
</dbReference>
<evidence type="ECO:0000313" key="2">
    <source>
        <dbReference type="EMBL" id="GAA1781961.1"/>
    </source>
</evidence>